<comment type="caution">
    <text evidence="1">The sequence shown here is derived from an EMBL/GenBank/DDBJ whole genome shotgun (WGS) entry which is preliminary data.</text>
</comment>
<dbReference type="AlphaFoldDB" id="V4RKK1"/>
<evidence type="ECO:0000313" key="1">
    <source>
        <dbReference type="EMBL" id="ESQ91828.1"/>
    </source>
</evidence>
<proteinExistence type="predicted"/>
<keyword evidence="2" id="KW-1185">Reference proteome</keyword>
<reference evidence="1 2" key="1">
    <citation type="journal article" date="2014" name="Nature">
        <title>Sequential evolution of bacterial morphology by co-option of a developmental regulator.</title>
        <authorList>
            <person name="Jiang C."/>
            <person name="Brown P.J."/>
            <person name="Ducret A."/>
            <person name="Brun Y.V."/>
        </authorList>
    </citation>
    <scope>NUCLEOTIDE SEQUENCE [LARGE SCALE GENOMIC DNA]</scope>
    <source>
        <strain evidence="1 2">DSM 16100</strain>
    </source>
</reference>
<dbReference type="PATRIC" id="fig|1121022.4.peg.1884"/>
<dbReference type="Proteomes" id="UP000017837">
    <property type="component" value="Unassembled WGS sequence"/>
</dbReference>
<sequence>MTLHRTRQCLARLALRIPMMSATHSNLKPAMVPI</sequence>
<evidence type="ECO:0000313" key="2">
    <source>
        <dbReference type="Proteomes" id="UP000017837"/>
    </source>
</evidence>
<name>V4RKK1_9CAUL</name>
<protein>
    <submittedName>
        <fullName evidence="1">Uncharacterized protein</fullName>
    </submittedName>
</protein>
<accession>V4RKK1</accession>
<organism evidence="1 2">
    <name type="scientific">Asticcacaulis benevestitus DSM 16100 = ATCC BAA-896</name>
    <dbReference type="NCBI Taxonomy" id="1121022"/>
    <lineage>
        <taxon>Bacteria</taxon>
        <taxon>Pseudomonadati</taxon>
        <taxon>Pseudomonadota</taxon>
        <taxon>Alphaproteobacteria</taxon>
        <taxon>Caulobacterales</taxon>
        <taxon>Caulobacteraceae</taxon>
        <taxon>Asticcacaulis</taxon>
    </lineage>
</organism>
<dbReference type="EMBL" id="AWGB01000015">
    <property type="protein sequence ID" value="ESQ91828.1"/>
    <property type="molecule type" value="Genomic_DNA"/>
</dbReference>
<gene>
    <name evidence="1" type="ORF">ABENE_09350</name>
</gene>